<name>A0ACB7XFK4_9ERIC</name>
<proteinExistence type="predicted"/>
<evidence type="ECO:0000313" key="1">
    <source>
        <dbReference type="EMBL" id="KAH7839544.1"/>
    </source>
</evidence>
<protein>
    <submittedName>
        <fullName evidence="1">Uncharacterized protein</fullName>
    </submittedName>
</protein>
<accession>A0ACB7XFK4</accession>
<dbReference type="EMBL" id="CM037160">
    <property type="protein sequence ID" value="KAH7839544.1"/>
    <property type="molecule type" value="Genomic_DNA"/>
</dbReference>
<keyword evidence="2" id="KW-1185">Reference proteome</keyword>
<organism evidence="1 2">
    <name type="scientific">Vaccinium darrowii</name>
    <dbReference type="NCBI Taxonomy" id="229202"/>
    <lineage>
        <taxon>Eukaryota</taxon>
        <taxon>Viridiplantae</taxon>
        <taxon>Streptophyta</taxon>
        <taxon>Embryophyta</taxon>
        <taxon>Tracheophyta</taxon>
        <taxon>Spermatophyta</taxon>
        <taxon>Magnoliopsida</taxon>
        <taxon>eudicotyledons</taxon>
        <taxon>Gunneridae</taxon>
        <taxon>Pentapetalae</taxon>
        <taxon>asterids</taxon>
        <taxon>Ericales</taxon>
        <taxon>Ericaceae</taxon>
        <taxon>Vaccinioideae</taxon>
        <taxon>Vaccinieae</taxon>
        <taxon>Vaccinium</taxon>
    </lineage>
</organism>
<sequence>MRNYKKQKFQMEGVRSNDQLNLPLPTEAKPMASAEAEIPFVDLIYIGLVKYIPLEDMKNRKVCVLCNLKPAKKKLIPSAMSLRNMESILLGFGCFPTEVTGLVIYLFGWNSTWFWLLSYGSYRACYLSLWLDVSFLNVSGRTCPHVTRLDPSLQATGQVCSNENSKLIEVVRMLEVHTVLD</sequence>
<comment type="caution">
    <text evidence="1">The sequence shown here is derived from an EMBL/GenBank/DDBJ whole genome shotgun (WGS) entry which is preliminary data.</text>
</comment>
<evidence type="ECO:0000313" key="2">
    <source>
        <dbReference type="Proteomes" id="UP000828048"/>
    </source>
</evidence>
<dbReference type="Proteomes" id="UP000828048">
    <property type="component" value="Chromosome 10"/>
</dbReference>
<gene>
    <name evidence="1" type="ORF">Vadar_005515</name>
</gene>
<reference evidence="1 2" key="1">
    <citation type="journal article" date="2021" name="Hortic Res">
        <title>High-quality reference genome and annotation aids understanding of berry development for evergreen blueberry (Vaccinium darrowii).</title>
        <authorList>
            <person name="Yu J."/>
            <person name="Hulse-Kemp A.M."/>
            <person name="Babiker E."/>
            <person name="Staton M."/>
        </authorList>
    </citation>
    <scope>NUCLEOTIDE SEQUENCE [LARGE SCALE GENOMIC DNA]</scope>
    <source>
        <strain evidence="2">cv. NJ 8807/NJ 8810</strain>
        <tissue evidence="1">Young leaf</tissue>
    </source>
</reference>